<dbReference type="GO" id="GO:0055129">
    <property type="term" value="P:L-proline biosynthetic process"/>
    <property type="evidence" value="ECO:0007669"/>
    <property type="project" value="UniProtKB-UniRule"/>
</dbReference>
<dbReference type="SUPFAM" id="SSF48179">
    <property type="entry name" value="6-phosphogluconate dehydrogenase C-terminal domain-like"/>
    <property type="match status" value="1"/>
</dbReference>
<dbReference type="InterPro" id="IPR028939">
    <property type="entry name" value="P5C_Rdtase_cat_N"/>
</dbReference>
<feature type="binding site" evidence="11">
    <location>
        <begin position="14"/>
        <end position="19"/>
    </location>
    <ligand>
        <name>NADP(+)</name>
        <dbReference type="ChEBI" id="CHEBI:58349"/>
    </ligand>
</feature>
<dbReference type="EC" id="1.5.1.2" evidence="9 10"/>
<comment type="subcellular location">
    <subcellularLocation>
        <location evidence="1 9">Cytoplasm</location>
    </subcellularLocation>
</comment>
<keyword evidence="7 9" id="KW-0560">Oxidoreductase</keyword>
<evidence type="ECO:0000259" key="13">
    <source>
        <dbReference type="Pfam" id="PF03807"/>
    </source>
</evidence>
<keyword evidence="3 9" id="KW-0963">Cytoplasm</keyword>
<feature type="binding site" evidence="11">
    <location>
        <begin position="76"/>
        <end position="79"/>
    </location>
    <ligand>
        <name>NADP(+)</name>
        <dbReference type="ChEBI" id="CHEBI:58349"/>
    </ligand>
</feature>
<dbReference type="EMBL" id="UFYW01000001">
    <property type="protein sequence ID" value="STD84634.1"/>
    <property type="molecule type" value="Genomic_DNA"/>
</dbReference>
<dbReference type="PANTHER" id="PTHR11645">
    <property type="entry name" value="PYRROLINE-5-CARBOXYLATE REDUCTASE"/>
    <property type="match status" value="1"/>
</dbReference>
<comment type="pathway">
    <text evidence="9 12">Amino-acid biosynthesis; L-proline biosynthesis; L-proline from L-glutamate 5-semialdehyde: step 1/1.</text>
</comment>
<evidence type="ECO:0000256" key="3">
    <source>
        <dbReference type="ARBA" id="ARBA00022490"/>
    </source>
</evidence>
<dbReference type="FunFam" id="3.40.50.720:FF:000190">
    <property type="entry name" value="Pyrroline-5-carboxylate reductase"/>
    <property type="match status" value="1"/>
</dbReference>
<evidence type="ECO:0000256" key="11">
    <source>
        <dbReference type="PIRSR" id="PIRSR000193-1"/>
    </source>
</evidence>
<dbReference type="NCBIfam" id="TIGR00112">
    <property type="entry name" value="proC"/>
    <property type="match status" value="1"/>
</dbReference>
<dbReference type="HAMAP" id="MF_01925">
    <property type="entry name" value="P5C_reductase"/>
    <property type="match status" value="1"/>
</dbReference>
<reference evidence="15 16" key="1">
    <citation type="submission" date="2018-06" db="EMBL/GenBank/DDBJ databases">
        <authorList>
            <consortium name="Pathogen Informatics"/>
            <person name="Doyle S."/>
        </authorList>
    </citation>
    <scope>NUCLEOTIDE SEQUENCE [LARGE SCALE GENOMIC DNA]</scope>
    <source>
        <strain evidence="15 16">NCTC12360</strain>
    </source>
</reference>
<evidence type="ECO:0000313" key="15">
    <source>
        <dbReference type="EMBL" id="STD84634.1"/>
    </source>
</evidence>
<feature type="domain" description="Pyrroline-5-carboxylate reductase catalytic N-terminal" evidence="13">
    <location>
        <begin position="10"/>
        <end position="105"/>
    </location>
</feature>
<evidence type="ECO:0000259" key="14">
    <source>
        <dbReference type="Pfam" id="PF14748"/>
    </source>
</evidence>
<dbReference type="Pfam" id="PF14748">
    <property type="entry name" value="P5CR_dimer"/>
    <property type="match status" value="1"/>
</dbReference>
<comment type="catalytic activity">
    <reaction evidence="9 12">
        <text>L-proline + NADP(+) = (S)-1-pyrroline-5-carboxylate + NADPH + 2 H(+)</text>
        <dbReference type="Rhea" id="RHEA:14109"/>
        <dbReference type="ChEBI" id="CHEBI:15378"/>
        <dbReference type="ChEBI" id="CHEBI:17388"/>
        <dbReference type="ChEBI" id="CHEBI:57783"/>
        <dbReference type="ChEBI" id="CHEBI:58349"/>
        <dbReference type="ChEBI" id="CHEBI:60039"/>
        <dbReference type="EC" id="1.5.1.2"/>
    </reaction>
</comment>
<dbReference type="AlphaFoldDB" id="A0A376H635"/>
<dbReference type="InterPro" id="IPR008927">
    <property type="entry name" value="6-PGluconate_DH-like_C_sf"/>
</dbReference>
<dbReference type="PIRSF" id="PIRSF000193">
    <property type="entry name" value="Pyrrol-5-carb_rd"/>
    <property type="match status" value="1"/>
</dbReference>
<feature type="domain" description="Pyrroline-5-carboxylate reductase dimerisation" evidence="14">
    <location>
        <begin position="167"/>
        <end position="271"/>
    </location>
</feature>
<keyword evidence="6 9" id="KW-0521">NADP</keyword>
<protein>
    <recommendedName>
        <fullName evidence="9 10">Pyrroline-5-carboxylate reductase</fullName>
        <shortName evidence="9">P5C reductase</shortName>
        <shortName evidence="9">P5CR</shortName>
        <ecNumber evidence="9 10">1.5.1.2</ecNumber>
    </recommendedName>
    <alternativeName>
        <fullName evidence="9">PCA reductase</fullName>
    </alternativeName>
</protein>
<dbReference type="SUPFAM" id="SSF51735">
    <property type="entry name" value="NAD(P)-binding Rossmann-fold domains"/>
    <property type="match status" value="1"/>
</dbReference>
<dbReference type="InterPro" id="IPR000304">
    <property type="entry name" value="Pyrroline-COOH_reductase"/>
</dbReference>
<evidence type="ECO:0000256" key="1">
    <source>
        <dbReference type="ARBA" id="ARBA00004496"/>
    </source>
</evidence>
<organism evidence="15 16">
    <name type="scientific">Enterococcus gallinarum</name>
    <dbReference type="NCBI Taxonomy" id="1353"/>
    <lineage>
        <taxon>Bacteria</taxon>
        <taxon>Bacillati</taxon>
        <taxon>Bacillota</taxon>
        <taxon>Bacilli</taxon>
        <taxon>Lactobacillales</taxon>
        <taxon>Enterococcaceae</taxon>
        <taxon>Enterococcus</taxon>
    </lineage>
</organism>
<name>A0A376H635_ENTGA</name>
<dbReference type="UniPathway" id="UPA00098">
    <property type="reaction ID" value="UER00361"/>
</dbReference>
<proteinExistence type="inferred from homology"/>
<comment type="similarity">
    <text evidence="2 9 12">Belongs to the pyrroline-5-carboxylate reductase family.</text>
</comment>
<keyword evidence="4 9" id="KW-0028">Amino-acid biosynthesis</keyword>
<keyword evidence="16" id="KW-1185">Reference proteome</keyword>
<dbReference type="FunFam" id="1.10.3730.10:FF:000001">
    <property type="entry name" value="Pyrroline-5-carboxylate reductase"/>
    <property type="match status" value="1"/>
</dbReference>
<comment type="function">
    <text evidence="8 9">Catalyzes the reduction of 1-pyrroline-5-carboxylate (PCA) to L-proline.</text>
</comment>
<evidence type="ECO:0000256" key="8">
    <source>
        <dbReference type="ARBA" id="ARBA00058118"/>
    </source>
</evidence>
<sequence>MLEGVSVMKTIAFIGAGNMAKAIIKRLIQSELYQPKEILVYNHRYEPTLKQLEQDLGITPTLELSEAAAASILILAVKPFVFPKLLKDLKEQLNEQQLVVSIAAGVTIAQMEEVLGQRKIVRVMTNTPALVGEGMTSISNNPHVTVEEAGEIQQLFESMGKAAQVPESMIDAVIGVSGSSPAYTYLFIEALADGAVAEGMPRQMAYEFAAQAVLGAAKMVLETKEHPGVLKDNVSSPGGTTIQAVKTLEENGFRAAVMKAVHAAAEKNRQMS</sequence>
<evidence type="ECO:0000256" key="6">
    <source>
        <dbReference type="ARBA" id="ARBA00022857"/>
    </source>
</evidence>
<evidence type="ECO:0000313" key="16">
    <source>
        <dbReference type="Proteomes" id="UP000254807"/>
    </source>
</evidence>
<dbReference type="InterPro" id="IPR036291">
    <property type="entry name" value="NAD(P)-bd_dom_sf"/>
</dbReference>
<dbReference type="Pfam" id="PF03807">
    <property type="entry name" value="F420_oxidored"/>
    <property type="match status" value="1"/>
</dbReference>
<dbReference type="Gene3D" id="3.40.50.720">
    <property type="entry name" value="NAD(P)-binding Rossmann-like Domain"/>
    <property type="match status" value="1"/>
</dbReference>
<keyword evidence="5 9" id="KW-0641">Proline biosynthesis</keyword>
<dbReference type="Proteomes" id="UP000254807">
    <property type="component" value="Unassembled WGS sequence"/>
</dbReference>
<evidence type="ECO:0000256" key="2">
    <source>
        <dbReference type="ARBA" id="ARBA00005525"/>
    </source>
</evidence>
<accession>A0A376H635</accession>
<gene>
    <name evidence="9 15" type="primary">proC</name>
    <name evidence="15" type="ORF">NCTC12360_03179</name>
</gene>
<dbReference type="Gene3D" id="1.10.3730.10">
    <property type="entry name" value="ProC C-terminal domain-like"/>
    <property type="match status" value="1"/>
</dbReference>
<evidence type="ECO:0000256" key="10">
    <source>
        <dbReference type="NCBIfam" id="TIGR00112"/>
    </source>
</evidence>
<dbReference type="PROSITE" id="PS00521">
    <property type="entry name" value="P5CR"/>
    <property type="match status" value="1"/>
</dbReference>
<evidence type="ECO:0000256" key="4">
    <source>
        <dbReference type="ARBA" id="ARBA00022605"/>
    </source>
</evidence>
<dbReference type="GO" id="GO:0005737">
    <property type="term" value="C:cytoplasm"/>
    <property type="evidence" value="ECO:0007669"/>
    <property type="project" value="UniProtKB-SubCell"/>
</dbReference>
<dbReference type="InterPro" id="IPR029036">
    <property type="entry name" value="P5CR_dimer"/>
</dbReference>
<evidence type="ECO:0000256" key="9">
    <source>
        <dbReference type="HAMAP-Rule" id="MF_01925"/>
    </source>
</evidence>
<dbReference type="InterPro" id="IPR053790">
    <property type="entry name" value="P5CR-like_CS"/>
</dbReference>
<dbReference type="GO" id="GO:0004735">
    <property type="term" value="F:pyrroline-5-carboxylate reductase activity"/>
    <property type="evidence" value="ECO:0007669"/>
    <property type="project" value="UniProtKB-UniRule"/>
</dbReference>
<evidence type="ECO:0000256" key="12">
    <source>
        <dbReference type="RuleBase" id="RU003903"/>
    </source>
</evidence>
<evidence type="ECO:0000256" key="5">
    <source>
        <dbReference type="ARBA" id="ARBA00022650"/>
    </source>
</evidence>
<evidence type="ECO:0000256" key="7">
    <source>
        <dbReference type="ARBA" id="ARBA00023002"/>
    </source>
</evidence>
<dbReference type="PANTHER" id="PTHR11645:SF0">
    <property type="entry name" value="PYRROLINE-5-CARBOXYLATE REDUCTASE 3"/>
    <property type="match status" value="1"/>
</dbReference>
<comment type="catalytic activity">
    <reaction evidence="9">
        <text>L-proline + NAD(+) = (S)-1-pyrroline-5-carboxylate + NADH + 2 H(+)</text>
        <dbReference type="Rhea" id="RHEA:14105"/>
        <dbReference type="ChEBI" id="CHEBI:15378"/>
        <dbReference type="ChEBI" id="CHEBI:17388"/>
        <dbReference type="ChEBI" id="CHEBI:57540"/>
        <dbReference type="ChEBI" id="CHEBI:57945"/>
        <dbReference type="ChEBI" id="CHEBI:60039"/>
        <dbReference type="EC" id="1.5.1.2"/>
    </reaction>
</comment>